<sequence>MDITRVVIIVHPTRWITSSSLAVRHLHAVFAQMRLNLMLTARYKCDDGYCKHS</sequence>
<evidence type="ECO:0000313" key="1">
    <source>
        <dbReference type="EMBL" id="KIO12561.1"/>
    </source>
</evidence>
<proteinExistence type="predicted"/>
<dbReference type="Proteomes" id="UP000054217">
    <property type="component" value="Unassembled WGS sequence"/>
</dbReference>
<organism evidence="1 2">
    <name type="scientific">Pisolithus tinctorius Marx 270</name>
    <dbReference type="NCBI Taxonomy" id="870435"/>
    <lineage>
        <taxon>Eukaryota</taxon>
        <taxon>Fungi</taxon>
        <taxon>Dikarya</taxon>
        <taxon>Basidiomycota</taxon>
        <taxon>Agaricomycotina</taxon>
        <taxon>Agaricomycetes</taxon>
        <taxon>Agaricomycetidae</taxon>
        <taxon>Boletales</taxon>
        <taxon>Sclerodermatineae</taxon>
        <taxon>Pisolithaceae</taxon>
        <taxon>Pisolithus</taxon>
    </lineage>
</organism>
<dbReference type="EMBL" id="KN831947">
    <property type="protein sequence ID" value="KIO12561.1"/>
    <property type="molecule type" value="Genomic_DNA"/>
</dbReference>
<dbReference type="InParanoid" id="A0A0C3PTL7"/>
<dbReference type="HOGENOM" id="CLU_3069683_0_0_1"/>
<name>A0A0C3PTL7_PISTI</name>
<reference evidence="2" key="2">
    <citation type="submission" date="2015-01" db="EMBL/GenBank/DDBJ databases">
        <title>Evolutionary Origins and Diversification of the Mycorrhizal Mutualists.</title>
        <authorList>
            <consortium name="DOE Joint Genome Institute"/>
            <consortium name="Mycorrhizal Genomics Consortium"/>
            <person name="Kohler A."/>
            <person name="Kuo A."/>
            <person name="Nagy L.G."/>
            <person name="Floudas D."/>
            <person name="Copeland A."/>
            <person name="Barry K.W."/>
            <person name="Cichocki N."/>
            <person name="Veneault-Fourrey C."/>
            <person name="LaButti K."/>
            <person name="Lindquist E.A."/>
            <person name="Lipzen A."/>
            <person name="Lundell T."/>
            <person name="Morin E."/>
            <person name="Murat C."/>
            <person name="Riley R."/>
            <person name="Ohm R."/>
            <person name="Sun H."/>
            <person name="Tunlid A."/>
            <person name="Henrissat B."/>
            <person name="Grigoriev I.V."/>
            <person name="Hibbett D.S."/>
            <person name="Martin F."/>
        </authorList>
    </citation>
    <scope>NUCLEOTIDE SEQUENCE [LARGE SCALE GENOMIC DNA]</scope>
    <source>
        <strain evidence="2">Marx 270</strain>
    </source>
</reference>
<accession>A0A0C3PTL7</accession>
<reference evidence="1 2" key="1">
    <citation type="submission" date="2014-04" db="EMBL/GenBank/DDBJ databases">
        <authorList>
            <consortium name="DOE Joint Genome Institute"/>
            <person name="Kuo A."/>
            <person name="Kohler A."/>
            <person name="Costa M.D."/>
            <person name="Nagy L.G."/>
            <person name="Floudas D."/>
            <person name="Copeland A."/>
            <person name="Barry K.W."/>
            <person name="Cichocki N."/>
            <person name="Veneault-Fourrey C."/>
            <person name="LaButti K."/>
            <person name="Lindquist E.A."/>
            <person name="Lipzen A."/>
            <person name="Lundell T."/>
            <person name="Morin E."/>
            <person name="Murat C."/>
            <person name="Sun H."/>
            <person name="Tunlid A."/>
            <person name="Henrissat B."/>
            <person name="Grigoriev I.V."/>
            <person name="Hibbett D.S."/>
            <person name="Martin F."/>
            <person name="Nordberg H.P."/>
            <person name="Cantor M.N."/>
            <person name="Hua S.X."/>
        </authorList>
    </citation>
    <scope>NUCLEOTIDE SEQUENCE [LARGE SCALE GENOMIC DNA]</scope>
    <source>
        <strain evidence="1 2">Marx 270</strain>
    </source>
</reference>
<evidence type="ECO:0000313" key="2">
    <source>
        <dbReference type="Proteomes" id="UP000054217"/>
    </source>
</evidence>
<keyword evidence="2" id="KW-1185">Reference proteome</keyword>
<dbReference type="AlphaFoldDB" id="A0A0C3PTL7"/>
<protein>
    <submittedName>
        <fullName evidence="1">Uncharacterized protein</fullName>
    </submittedName>
</protein>
<gene>
    <name evidence="1" type="ORF">M404DRAFT_993553</name>
</gene>